<keyword evidence="1" id="KW-0597">Phosphoprotein</keyword>
<dbReference type="InterPro" id="IPR017850">
    <property type="entry name" value="Alkaline_phosphatase_core_sf"/>
</dbReference>
<dbReference type="RefSeq" id="WP_209661407.1">
    <property type="nucleotide sequence ID" value="NZ_JAGGLI010000026.1"/>
</dbReference>
<comment type="similarity">
    <text evidence="2">Belongs to the alkaline phosphatase family.</text>
</comment>
<dbReference type="EC" id="3.1.3.1" evidence="4"/>
<evidence type="ECO:0000256" key="1">
    <source>
        <dbReference type="ARBA" id="ARBA00022553"/>
    </source>
</evidence>
<dbReference type="Proteomes" id="UP001314903">
    <property type="component" value="Unassembled WGS sequence"/>
</dbReference>
<reference evidence="4 5" key="1">
    <citation type="submission" date="2021-03" db="EMBL/GenBank/DDBJ databases">
        <title>Genomic Encyclopedia of Type Strains, Phase IV (KMG-IV): sequencing the most valuable type-strain genomes for metagenomic binning, comparative biology and taxonomic classification.</title>
        <authorList>
            <person name="Goeker M."/>
        </authorList>
    </citation>
    <scope>NUCLEOTIDE SEQUENCE [LARGE SCALE GENOMIC DNA]</scope>
    <source>
        <strain evidence="4 5">DSM 27512</strain>
    </source>
</reference>
<dbReference type="SUPFAM" id="SSF53649">
    <property type="entry name" value="Alkaline phosphatase-like"/>
    <property type="match status" value="1"/>
</dbReference>
<sequence length="564" mass="61456">MNLIKSYKSYVSIALASVFLLSSSTPSTAAPLSQINEGFAKNVIIMIPDGMSHPGVTLTRWVYNDGHPLHMDELATGLIMTHNSDTAIADSAPAGTAMATGFKTQDKLIGVKPSVSTLVGARNVDEEQHFSPAASILEAAKFNGKSIGIIATSEIQHATPADFSSHAIHRSLYTQIGEQQVYQNMDVVFGGGRNFLLPDINGSKDPSSKTRIDGENMQEAIKELGYDFITNKNEMINSSSKKIWGAFTPMAMSKDLVRSDDEPSLAEMTKKAIEVLSENKDGFFLMIEGSQIDWAAHGNQTIGLISEIKAFDDAVGEALKFAKSNKDTLLIVASDHGNGGISIGDISTTKSYPEHSMEYFTSVLKKAKITEEKASTLINSERSNVKEVMSQLGINDLTDEEELVIVSAKGKYEDGKEFDNTLNEISKLVNKKSKIGWTTGGHTGEDVVLYVYASSWDNTLTGTIQNSDIALYAAKAFGIDLDGITEKLFVSSSRLSSLGFNCNIDESDETNVVLVATKKGRTFRFPENKNYMIENGIEKDFNGISVFNGKDFYIPQEAVDLMNK</sequence>
<dbReference type="Pfam" id="PF00245">
    <property type="entry name" value="Alk_phosphatase"/>
    <property type="match status" value="1"/>
</dbReference>
<organism evidence="4 5">
    <name type="scientific">Acetoanaerobium pronyense</name>
    <dbReference type="NCBI Taxonomy" id="1482736"/>
    <lineage>
        <taxon>Bacteria</taxon>
        <taxon>Bacillati</taxon>
        <taxon>Bacillota</taxon>
        <taxon>Clostridia</taxon>
        <taxon>Peptostreptococcales</taxon>
        <taxon>Filifactoraceae</taxon>
        <taxon>Acetoanaerobium</taxon>
    </lineage>
</organism>
<dbReference type="EMBL" id="JAGGLI010000026">
    <property type="protein sequence ID" value="MBP2028355.1"/>
    <property type="molecule type" value="Genomic_DNA"/>
</dbReference>
<proteinExistence type="inferred from homology"/>
<name>A0ABS4KKS9_9FIRM</name>
<evidence type="ECO:0000256" key="3">
    <source>
        <dbReference type="SAM" id="SignalP"/>
    </source>
</evidence>
<dbReference type="InterPro" id="IPR001952">
    <property type="entry name" value="Alkaline_phosphatase"/>
</dbReference>
<evidence type="ECO:0000256" key="2">
    <source>
        <dbReference type="RuleBase" id="RU003946"/>
    </source>
</evidence>
<dbReference type="PRINTS" id="PR00113">
    <property type="entry name" value="ALKPHPHTASE"/>
</dbReference>
<dbReference type="Gene3D" id="1.10.60.40">
    <property type="match status" value="1"/>
</dbReference>
<dbReference type="CDD" id="cd16012">
    <property type="entry name" value="ALP"/>
    <property type="match status" value="1"/>
</dbReference>
<keyword evidence="5" id="KW-1185">Reference proteome</keyword>
<protein>
    <submittedName>
        <fullName evidence="4">Alkaline phosphatase</fullName>
        <ecNumber evidence="4">3.1.3.1</ecNumber>
    </submittedName>
</protein>
<feature type="signal peptide" evidence="3">
    <location>
        <begin position="1"/>
        <end position="29"/>
    </location>
</feature>
<dbReference type="SMART" id="SM00098">
    <property type="entry name" value="alkPPc"/>
    <property type="match status" value="1"/>
</dbReference>
<comment type="caution">
    <text evidence="4">The sequence shown here is derived from an EMBL/GenBank/DDBJ whole genome shotgun (WGS) entry which is preliminary data.</text>
</comment>
<feature type="chain" id="PRO_5047212091" evidence="3">
    <location>
        <begin position="30"/>
        <end position="564"/>
    </location>
</feature>
<dbReference type="GO" id="GO:0004035">
    <property type="term" value="F:alkaline phosphatase activity"/>
    <property type="evidence" value="ECO:0007669"/>
    <property type="project" value="UniProtKB-EC"/>
</dbReference>
<accession>A0ABS4KKS9</accession>
<dbReference type="Gene3D" id="3.40.720.10">
    <property type="entry name" value="Alkaline Phosphatase, subunit A"/>
    <property type="match status" value="1"/>
</dbReference>
<dbReference type="PANTHER" id="PTHR11596">
    <property type="entry name" value="ALKALINE PHOSPHATASE"/>
    <property type="match status" value="1"/>
</dbReference>
<dbReference type="PANTHER" id="PTHR11596:SF5">
    <property type="entry name" value="ALKALINE PHOSPHATASE"/>
    <property type="match status" value="1"/>
</dbReference>
<gene>
    <name evidence="4" type="ORF">J2Z35_002156</name>
</gene>
<keyword evidence="3" id="KW-0732">Signal</keyword>
<evidence type="ECO:0000313" key="4">
    <source>
        <dbReference type="EMBL" id="MBP2028355.1"/>
    </source>
</evidence>
<keyword evidence="4" id="KW-0378">Hydrolase</keyword>
<evidence type="ECO:0000313" key="5">
    <source>
        <dbReference type="Proteomes" id="UP001314903"/>
    </source>
</evidence>